<comment type="caution">
    <text evidence="5">The sequence shown here is derived from an EMBL/GenBank/DDBJ whole genome shotgun (WGS) entry which is preliminary data.</text>
</comment>
<dbReference type="InterPro" id="IPR003958">
    <property type="entry name" value="CBFA_NFYB_domain"/>
</dbReference>
<dbReference type="Gene3D" id="1.10.20.10">
    <property type="entry name" value="Histone, subunit A"/>
    <property type="match status" value="1"/>
</dbReference>
<feature type="compositionally biased region" description="Basic and acidic residues" evidence="3">
    <location>
        <begin position="123"/>
        <end position="133"/>
    </location>
</feature>
<proteinExistence type="predicted"/>
<reference evidence="5 6" key="1">
    <citation type="submission" date="2020-01" db="EMBL/GenBank/DDBJ databases">
        <title>Draft genome sequence of Aspergillus lentulus IFM 60648.</title>
        <authorList>
            <person name="Takahashi H."/>
            <person name="Yaguchi T."/>
        </authorList>
    </citation>
    <scope>NUCLEOTIDE SEQUENCE [LARGE SCALE GENOMIC DNA]</scope>
    <source>
        <strain evidence="5 6">IFM 60648</strain>
    </source>
</reference>
<comment type="subcellular location">
    <subcellularLocation>
        <location evidence="1">Nucleus</location>
    </subcellularLocation>
</comment>
<dbReference type="Pfam" id="PF00808">
    <property type="entry name" value="CBFD_NFYB_HMF"/>
    <property type="match status" value="1"/>
</dbReference>
<organism evidence="5 6">
    <name type="scientific">Aspergillus lentulus</name>
    <dbReference type="NCBI Taxonomy" id="293939"/>
    <lineage>
        <taxon>Eukaryota</taxon>
        <taxon>Fungi</taxon>
        <taxon>Dikarya</taxon>
        <taxon>Ascomycota</taxon>
        <taxon>Pezizomycotina</taxon>
        <taxon>Eurotiomycetes</taxon>
        <taxon>Eurotiomycetidae</taxon>
        <taxon>Eurotiales</taxon>
        <taxon>Aspergillaceae</taxon>
        <taxon>Aspergillus</taxon>
        <taxon>Aspergillus subgen. Fumigati</taxon>
    </lineage>
</organism>
<dbReference type="SUPFAM" id="SSF47113">
    <property type="entry name" value="Histone-fold"/>
    <property type="match status" value="1"/>
</dbReference>
<evidence type="ECO:0000256" key="1">
    <source>
        <dbReference type="ARBA" id="ARBA00004123"/>
    </source>
</evidence>
<name>A0ABQ0ZUW0_ASPLE</name>
<feature type="region of interest" description="Disordered" evidence="3">
    <location>
        <begin position="123"/>
        <end position="192"/>
    </location>
</feature>
<feature type="domain" description="Transcription factor CBF/NF-Y/archaeal histone" evidence="4">
    <location>
        <begin position="29"/>
        <end position="93"/>
    </location>
</feature>
<evidence type="ECO:0000313" key="5">
    <source>
        <dbReference type="EMBL" id="GFF65477.1"/>
    </source>
</evidence>
<dbReference type="PANTHER" id="PTHR10252">
    <property type="entry name" value="HISTONE-LIKE TRANSCRIPTION FACTOR CCAAT-RELATED"/>
    <property type="match status" value="1"/>
</dbReference>
<keyword evidence="6" id="KW-1185">Reference proteome</keyword>
<dbReference type="EMBL" id="BLKI01000006">
    <property type="protein sequence ID" value="GFF65477.1"/>
    <property type="molecule type" value="Genomic_DNA"/>
</dbReference>
<evidence type="ECO:0000256" key="2">
    <source>
        <dbReference type="ARBA" id="ARBA00023242"/>
    </source>
</evidence>
<feature type="region of interest" description="Disordered" evidence="3">
    <location>
        <begin position="1"/>
        <end position="24"/>
    </location>
</feature>
<feature type="compositionally biased region" description="Basic and acidic residues" evidence="3">
    <location>
        <begin position="182"/>
        <end position="192"/>
    </location>
</feature>
<dbReference type="InterPro" id="IPR050568">
    <property type="entry name" value="Transcr_DNA_Rep_Reg"/>
</dbReference>
<sequence length="192" mass="21174">MSPKDKPAPAPAPATAETSRDEITGQSALPITRIKKIIHLDEDIVQCSGNATFVVAKATEMFIQYLAQQGHNVVKSERKPRKVIQYKDLATAVSRIDNLEFLADVIPKTTTYKQFKEKKAKEASKDAAFEKGQRTLNGTIPSMIKENGESGYQKADKPSISPRAPSLSTLMVDRTVEAQPGENDRDVEMVDQ</sequence>
<dbReference type="PANTHER" id="PTHR10252:SF54">
    <property type="entry name" value="CHROMATIN ACCESSIBILITY COMPLEX PROTEIN 1"/>
    <property type="match status" value="1"/>
</dbReference>
<dbReference type="CDD" id="cd23645">
    <property type="entry name" value="HFD_Dpb3-like"/>
    <property type="match status" value="1"/>
</dbReference>
<keyword evidence="2" id="KW-0539">Nucleus</keyword>
<protein>
    <submittedName>
        <fullName evidence="5">CBF/NF-Y family transcription factor, putative</fullName>
    </submittedName>
</protein>
<gene>
    <name evidence="5" type="ORF">IFM60648_01601</name>
</gene>
<dbReference type="Proteomes" id="UP000465220">
    <property type="component" value="Unassembled WGS sequence"/>
</dbReference>
<evidence type="ECO:0000256" key="3">
    <source>
        <dbReference type="SAM" id="MobiDB-lite"/>
    </source>
</evidence>
<evidence type="ECO:0000259" key="4">
    <source>
        <dbReference type="Pfam" id="PF00808"/>
    </source>
</evidence>
<dbReference type="InterPro" id="IPR009072">
    <property type="entry name" value="Histone-fold"/>
</dbReference>
<accession>A0ABQ0ZUW0</accession>
<evidence type="ECO:0000313" key="6">
    <source>
        <dbReference type="Proteomes" id="UP000465220"/>
    </source>
</evidence>